<organism evidence="1 2">
    <name type="scientific">Nepenthes gracilis</name>
    <name type="common">Slender pitcher plant</name>
    <dbReference type="NCBI Taxonomy" id="150966"/>
    <lineage>
        <taxon>Eukaryota</taxon>
        <taxon>Viridiplantae</taxon>
        <taxon>Streptophyta</taxon>
        <taxon>Embryophyta</taxon>
        <taxon>Tracheophyta</taxon>
        <taxon>Spermatophyta</taxon>
        <taxon>Magnoliopsida</taxon>
        <taxon>eudicotyledons</taxon>
        <taxon>Gunneridae</taxon>
        <taxon>Pentapetalae</taxon>
        <taxon>Caryophyllales</taxon>
        <taxon>Nepenthaceae</taxon>
        <taxon>Nepenthes</taxon>
    </lineage>
</organism>
<sequence>MARAAEQPPETVLVSLDPFQRNYLRRMEIEIIRRRSEGSIPAIIRPLGKLWMEDFCGLHCLYDTKLNGSLHYLTPVGAELLVWRFL</sequence>
<evidence type="ECO:0000313" key="2">
    <source>
        <dbReference type="Proteomes" id="UP001279734"/>
    </source>
</evidence>
<dbReference type="AlphaFoldDB" id="A0AAD3S4P2"/>
<dbReference type="EMBL" id="BSYO01000004">
    <property type="protein sequence ID" value="GMH04157.1"/>
    <property type="molecule type" value="Genomic_DNA"/>
</dbReference>
<gene>
    <name evidence="1" type="ORF">Nepgr_005996</name>
</gene>
<name>A0AAD3S4P2_NEPGR</name>
<dbReference type="Proteomes" id="UP001279734">
    <property type="component" value="Unassembled WGS sequence"/>
</dbReference>
<comment type="caution">
    <text evidence="1">The sequence shown here is derived from an EMBL/GenBank/DDBJ whole genome shotgun (WGS) entry which is preliminary data.</text>
</comment>
<proteinExistence type="predicted"/>
<evidence type="ECO:0000313" key="1">
    <source>
        <dbReference type="EMBL" id="GMH04157.1"/>
    </source>
</evidence>
<keyword evidence="2" id="KW-1185">Reference proteome</keyword>
<reference evidence="1" key="1">
    <citation type="submission" date="2023-05" db="EMBL/GenBank/DDBJ databases">
        <title>Nepenthes gracilis genome sequencing.</title>
        <authorList>
            <person name="Fukushima K."/>
        </authorList>
    </citation>
    <scope>NUCLEOTIDE SEQUENCE</scope>
    <source>
        <strain evidence="1">SING2019-196</strain>
    </source>
</reference>
<accession>A0AAD3S4P2</accession>
<protein>
    <submittedName>
        <fullName evidence="1">Uncharacterized protein</fullName>
    </submittedName>
</protein>